<keyword evidence="6" id="KW-0282">Flagellum</keyword>
<dbReference type="OrthoDB" id="8328560at2"/>
<keyword evidence="6" id="KW-0966">Cell projection</keyword>
<evidence type="ECO:0000313" key="6">
    <source>
        <dbReference type="EMBL" id="SDO62030.1"/>
    </source>
</evidence>
<organism evidence="6 7">
    <name type="scientific">Aureimonas jatrophae</name>
    <dbReference type="NCBI Taxonomy" id="1166073"/>
    <lineage>
        <taxon>Bacteria</taxon>
        <taxon>Pseudomonadati</taxon>
        <taxon>Pseudomonadota</taxon>
        <taxon>Alphaproteobacteria</taxon>
        <taxon>Hyphomicrobiales</taxon>
        <taxon>Aurantimonadaceae</taxon>
        <taxon>Aureimonas</taxon>
    </lineage>
</organism>
<keyword evidence="3" id="KW-0964">Secreted</keyword>
<dbReference type="InterPro" id="IPR042187">
    <property type="entry name" value="Flagellin_C_sub2"/>
</dbReference>
<dbReference type="EMBL" id="FNIT01000009">
    <property type="protein sequence ID" value="SDO62030.1"/>
    <property type="molecule type" value="Genomic_DNA"/>
</dbReference>
<dbReference type="Gene3D" id="1.20.1330.10">
    <property type="entry name" value="f41 fragment of flagellin, N-terminal domain"/>
    <property type="match status" value="1"/>
</dbReference>
<dbReference type="InterPro" id="IPR046358">
    <property type="entry name" value="Flagellin_C"/>
</dbReference>
<comment type="subcellular location">
    <subcellularLocation>
        <location evidence="3">Secreted</location>
    </subcellularLocation>
    <subcellularLocation>
        <location evidence="3">Bacterial flagellum</location>
    </subcellularLocation>
</comment>
<name>A0A1H0L221_9HYPH</name>
<reference evidence="6 7" key="1">
    <citation type="submission" date="2016-10" db="EMBL/GenBank/DDBJ databases">
        <authorList>
            <person name="de Groot N.N."/>
        </authorList>
    </citation>
    <scope>NUCLEOTIDE SEQUENCE [LARGE SCALE GENOMIC DNA]</scope>
    <source>
        <strain evidence="7">L7-484,KACC 16230,DSM 25025</strain>
    </source>
</reference>
<proteinExistence type="inferred from homology"/>
<dbReference type="RefSeq" id="WP_090675801.1">
    <property type="nucleotide sequence ID" value="NZ_FNIT01000009.1"/>
</dbReference>
<feature type="domain" description="Flagellin C-terminal" evidence="5">
    <location>
        <begin position="462"/>
        <end position="546"/>
    </location>
</feature>
<keyword evidence="7" id="KW-1185">Reference proteome</keyword>
<evidence type="ECO:0000313" key="7">
    <source>
        <dbReference type="Proteomes" id="UP000198793"/>
    </source>
</evidence>
<dbReference type="Pfam" id="PF00669">
    <property type="entry name" value="Flagellin_N"/>
    <property type="match status" value="1"/>
</dbReference>
<dbReference type="InterPro" id="IPR001492">
    <property type="entry name" value="Flagellin"/>
</dbReference>
<gene>
    <name evidence="6" type="ORF">SAMN05192530_1093</name>
</gene>
<dbReference type="GO" id="GO:0005198">
    <property type="term" value="F:structural molecule activity"/>
    <property type="evidence" value="ECO:0007669"/>
    <property type="project" value="UniProtKB-UniRule"/>
</dbReference>
<dbReference type="Gene3D" id="6.10.10.10">
    <property type="entry name" value="Flagellar export chaperone, C-terminal domain"/>
    <property type="match status" value="1"/>
</dbReference>
<dbReference type="InterPro" id="IPR001029">
    <property type="entry name" value="Flagellin_N"/>
</dbReference>
<evidence type="ECO:0000256" key="3">
    <source>
        <dbReference type="RuleBase" id="RU362073"/>
    </source>
</evidence>
<dbReference type="SUPFAM" id="SSF64518">
    <property type="entry name" value="Phase 1 flagellin"/>
    <property type="match status" value="1"/>
</dbReference>
<comment type="function">
    <text evidence="3">Flagellin is the subunit protein which polymerizes to form the filaments of bacterial flagella.</text>
</comment>
<keyword evidence="6" id="KW-0969">Cilium</keyword>
<accession>A0A1H0L221</accession>
<evidence type="ECO:0000256" key="2">
    <source>
        <dbReference type="ARBA" id="ARBA00023143"/>
    </source>
</evidence>
<dbReference type="Pfam" id="PF00700">
    <property type="entry name" value="Flagellin_C"/>
    <property type="match status" value="1"/>
</dbReference>
<evidence type="ECO:0000259" key="4">
    <source>
        <dbReference type="Pfam" id="PF00669"/>
    </source>
</evidence>
<dbReference type="PANTHER" id="PTHR42792:SF2">
    <property type="entry name" value="FLAGELLIN"/>
    <property type="match status" value="1"/>
</dbReference>
<dbReference type="STRING" id="1166073.SAMN05192530_1093"/>
<dbReference type="Proteomes" id="UP000198793">
    <property type="component" value="Unassembled WGS sequence"/>
</dbReference>
<dbReference type="PRINTS" id="PR00207">
    <property type="entry name" value="FLAGELLIN"/>
</dbReference>
<dbReference type="AlphaFoldDB" id="A0A1H0L221"/>
<feature type="domain" description="Flagellin N-terminal" evidence="4">
    <location>
        <begin position="4"/>
        <end position="136"/>
    </location>
</feature>
<keyword evidence="2 3" id="KW-0975">Bacterial flagellum</keyword>
<dbReference type="GO" id="GO:0009288">
    <property type="term" value="C:bacterial-type flagellum"/>
    <property type="evidence" value="ECO:0007669"/>
    <property type="project" value="UniProtKB-SubCell"/>
</dbReference>
<dbReference type="GO" id="GO:0005576">
    <property type="term" value="C:extracellular region"/>
    <property type="evidence" value="ECO:0007669"/>
    <property type="project" value="UniProtKB-SubCell"/>
</dbReference>
<evidence type="ECO:0000259" key="5">
    <source>
        <dbReference type="Pfam" id="PF00700"/>
    </source>
</evidence>
<dbReference type="PANTHER" id="PTHR42792">
    <property type="entry name" value="FLAGELLIN"/>
    <property type="match status" value="1"/>
</dbReference>
<protein>
    <recommendedName>
        <fullName evidence="3">Flagellin</fullName>
    </recommendedName>
</protein>
<comment type="similarity">
    <text evidence="1 3">Belongs to the bacterial flagellin family.</text>
</comment>
<evidence type="ECO:0000256" key="1">
    <source>
        <dbReference type="ARBA" id="ARBA00005709"/>
    </source>
</evidence>
<sequence>MTSVNYNAAATSALRTLQNTNSSLDATQNRISTGLKIGEAKDNAAYWSISTTMKSDNKSLSTVKDALGLGAATVDVAYQAMNSTLDVLDQIKTKLVAATQDGVDKKAIQSEISELQKQLSSIANSAAFSGENWLSVNSSSSAYSAVKEIVSSYTRSATGAVSIGTISVDTSAMVLIDAKTGTEGILDGGVSGNTNTGGIAAGTSPSSGTGSATSGTYVTGAVTNPGTGVVAADGFTAVFKIDGVTKTFSSLFTGETFSGTSTLAEYGAAVKNRLLADANFAALADVSFTTDKFTFTSDTKGASSTIELVSLSYTDTSASTTTANTIATSTKTDGVNAKFTAGTDFATANALTLDANDTFSFDVTIDSGAATRVTITKTLVDSVLGKSDGKIASTSDYKLVLGEALKNAGLQNVVVGDDTDSITLQAGKASIAVSNVNASQGTNLLTFNITNATSEELSSLTEAVNAASKQVTSAAATLGGISARIDLQKTFVGTLMDTIEKGISGLVDADMNEESTKLQALQVKQQLGVQALSIANQSAQNVLSLFRS</sequence>